<sequence length="772" mass="83221">MSSISDAAVAQGVDGLHKLPPVAVMQETLTQKPNDSFILIPCDDQTGLAAFWSGDDFIIVADRIGLSLDGIRKISGPFTDQSIVTLDHATLIRFHLPSHPELSIRRDSRGWQLVAGHASSKSGLMPVVRPGALEFPLAQPGHVVSFPDPATGARLLLMTSKAASGGVTVPFSGPGYRVRASLEGVVVIADADCLIFSLSHAGGVLSSAQSTRLPVGGALVFHANNTAQNQDLIFQGLQNTTPQNLKNRQKEAVDKAGQSSGQEKPSLLFDAVRAALAAGDLPAAQELLSQAQKSGAEAVINSPQNLALSGVVALLSGKIKDAEILADTRWIGMPDMTLWRAFYGLQAGKKSWETLPDLADNISKIKQYPDTLRDLILPSVAAAIIRYGTNGEVKQLGNLPDTPVYALARGLILMREKKGDAARVIFDQMASSSSGGVASVGHVMQIRLRQVLGHAYPDEIVQDYISLQKDEDEAGIAPASSRQILYLGLSSALMQLRQYRSAMMMLSFLLPGPEIPQDILEQAYRELIRKMIFEKLDLIKHTTKLTSAQKNQISDTVALSGQNLPFLTDGPEKAEILMGYGQLLMALDNVSRAQHIFSQAMVLFPAPEQRSQAKELMARAALLQGMTDEAGQLLESMPAQFLSPALAARKTYDLALLAKKKGKADQALALLAHDETDEGLDLRGQLYEASYQWPDAVLVIGRLATRKLPQSGALTDAQQSLAARLTADAVSAHDTDTLQRLKNFLSGRTMGHEADLLLERQFKGAMIRPPSH</sequence>
<name>A0ABT3QGS6_9PROT</name>
<organism evidence="2 3">
    <name type="scientific">Acetobacter thailandicus</name>
    <dbReference type="NCBI Taxonomy" id="1502842"/>
    <lineage>
        <taxon>Bacteria</taxon>
        <taxon>Pseudomonadati</taxon>
        <taxon>Pseudomonadota</taxon>
        <taxon>Alphaproteobacteria</taxon>
        <taxon>Acetobacterales</taxon>
        <taxon>Acetobacteraceae</taxon>
        <taxon>Acetobacter</taxon>
    </lineage>
</organism>
<keyword evidence="1" id="KW-0802">TPR repeat</keyword>
<reference evidence="2 3" key="1">
    <citation type="submission" date="2022-11" db="EMBL/GenBank/DDBJ databases">
        <title>Genome sequencing of Acetobacter type strain.</title>
        <authorList>
            <person name="Heo J."/>
            <person name="Lee D."/>
            <person name="Han B.-H."/>
            <person name="Hong S.-B."/>
            <person name="Kwon S.-W."/>
        </authorList>
    </citation>
    <scope>NUCLEOTIDE SEQUENCE [LARGE SCALE GENOMIC DNA]</scope>
    <source>
        <strain evidence="2 3">KACC 21253</strain>
    </source>
</reference>
<dbReference type="Gene3D" id="1.25.40.10">
    <property type="entry name" value="Tetratricopeptide repeat domain"/>
    <property type="match status" value="1"/>
</dbReference>
<dbReference type="PROSITE" id="PS50005">
    <property type="entry name" value="TPR"/>
    <property type="match status" value="1"/>
</dbReference>
<evidence type="ECO:0000313" key="3">
    <source>
        <dbReference type="Proteomes" id="UP001301152"/>
    </source>
</evidence>
<dbReference type="RefSeq" id="WP_173560200.1">
    <property type="nucleotide sequence ID" value="NZ_JAPIUZ010000006.1"/>
</dbReference>
<protein>
    <recommendedName>
        <fullName evidence="4">Tetratricopeptide repeat protein</fullName>
    </recommendedName>
</protein>
<comment type="caution">
    <text evidence="2">The sequence shown here is derived from an EMBL/GenBank/DDBJ whole genome shotgun (WGS) entry which is preliminary data.</text>
</comment>
<gene>
    <name evidence="2" type="ORF">OQ497_10870</name>
</gene>
<dbReference type="InterPro" id="IPR019734">
    <property type="entry name" value="TPR_rpt"/>
</dbReference>
<proteinExistence type="predicted"/>
<dbReference type="InterPro" id="IPR011990">
    <property type="entry name" value="TPR-like_helical_dom_sf"/>
</dbReference>
<evidence type="ECO:0008006" key="4">
    <source>
        <dbReference type="Google" id="ProtNLM"/>
    </source>
</evidence>
<accession>A0ABT3QGS6</accession>
<dbReference type="SUPFAM" id="SSF48452">
    <property type="entry name" value="TPR-like"/>
    <property type="match status" value="1"/>
</dbReference>
<feature type="repeat" description="TPR" evidence="1">
    <location>
        <begin position="574"/>
        <end position="607"/>
    </location>
</feature>
<keyword evidence="3" id="KW-1185">Reference proteome</keyword>
<dbReference type="Proteomes" id="UP001301152">
    <property type="component" value="Unassembled WGS sequence"/>
</dbReference>
<dbReference type="EMBL" id="JAPIUZ010000006">
    <property type="protein sequence ID" value="MCX2564456.1"/>
    <property type="molecule type" value="Genomic_DNA"/>
</dbReference>
<evidence type="ECO:0000313" key="2">
    <source>
        <dbReference type="EMBL" id="MCX2564456.1"/>
    </source>
</evidence>
<evidence type="ECO:0000256" key="1">
    <source>
        <dbReference type="PROSITE-ProRule" id="PRU00339"/>
    </source>
</evidence>